<proteinExistence type="predicted"/>
<comment type="caution">
    <text evidence="1">The sequence shown here is derived from an EMBL/GenBank/DDBJ whole genome shotgun (WGS) entry which is preliminary data.</text>
</comment>
<evidence type="ECO:0000313" key="2">
    <source>
        <dbReference type="Proteomes" id="UP001175228"/>
    </source>
</evidence>
<evidence type="ECO:0000313" key="1">
    <source>
        <dbReference type="EMBL" id="KAK0485469.1"/>
    </source>
</evidence>
<name>A0AA39PK05_9AGAR</name>
<gene>
    <name evidence="1" type="ORF">EDD18DRAFT_1467088</name>
</gene>
<sequence>MVPGHHDIDFEICPGSIVFVPRFVHRVARVGPSFVGGSHHHLSPLLQFGARPGSLGNDPNTFGRKHTGEIVARSSPGGGSISLPPLSGTGITFARVSLLLKGSRTEAAFSSKSRAYQHPSSPFPRLSLAYISGERSSDLFFLQSSIDF</sequence>
<accession>A0AA39PK05</accession>
<dbReference type="EMBL" id="JAUEPU010000050">
    <property type="protein sequence ID" value="KAK0485469.1"/>
    <property type="molecule type" value="Genomic_DNA"/>
</dbReference>
<keyword evidence="2" id="KW-1185">Reference proteome</keyword>
<protein>
    <submittedName>
        <fullName evidence="1">Uncharacterized protein</fullName>
    </submittedName>
</protein>
<reference evidence="1" key="1">
    <citation type="submission" date="2023-06" db="EMBL/GenBank/DDBJ databases">
        <authorList>
            <consortium name="Lawrence Berkeley National Laboratory"/>
            <person name="Ahrendt S."/>
            <person name="Sahu N."/>
            <person name="Indic B."/>
            <person name="Wong-Bajracharya J."/>
            <person name="Merenyi Z."/>
            <person name="Ke H.-M."/>
            <person name="Monk M."/>
            <person name="Kocsube S."/>
            <person name="Drula E."/>
            <person name="Lipzen A."/>
            <person name="Balint B."/>
            <person name="Henrissat B."/>
            <person name="Andreopoulos B."/>
            <person name="Martin F.M."/>
            <person name="Harder C.B."/>
            <person name="Rigling D."/>
            <person name="Ford K.L."/>
            <person name="Foster G.D."/>
            <person name="Pangilinan J."/>
            <person name="Papanicolaou A."/>
            <person name="Barry K."/>
            <person name="LaButti K."/>
            <person name="Viragh M."/>
            <person name="Koriabine M."/>
            <person name="Yan M."/>
            <person name="Riley R."/>
            <person name="Champramary S."/>
            <person name="Plett K.L."/>
            <person name="Tsai I.J."/>
            <person name="Slot J."/>
            <person name="Sipos G."/>
            <person name="Plett J."/>
            <person name="Nagy L.G."/>
            <person name="Grigoriev I.V."/>
        </authorList>
    </citation>
    <scope>NUCLEOTIDE SEQUENCE</scope>
    <source>
        <strain evidence="1">HWK02</strain>
    </source>
</reference>
<dbReference type="Proteomes" id="UP001175228">
    <property type="component" value="Unassembled WGS sequence"/>
</dbReference>
<organism evidence="1 2">
    <name type="scientific">Armillaria luteobubalina</name>
    <dbReference type="NCBI Taxonomy" id="153913"/>
    <lineage>
        <taxon>Eukaryota</taxon>
        <taxon>Fungi</taxon>
        <taxon>Dikarya</taxon>
        <taxon>Basidiomycota</taxon>
        <taxon>Agaricomycotina</taxon>
        <taxon>Agaricomycetes</taxon>
        <taxon>Agaricomycetidae</taxon>
        <taxon>Agaricales</taxon>
        <taxon>Marasmiineae</taxon>
        <taxon>Physalacriaceae</taxon>
        <taxon>Armillaria</taxon>
    </lineage>
</organism>
<dbReference type="AlphaFoldDB" id="A0AA39PK05"/>